<evidence type="ECO:0000256" key="4">
    <source>
        <dbReference type="ARBA" id="ARBA00022679"/>
    </source>
</evidence>
<dbReference type="Pfam" id="PF18085">
    <property type="entry name" value="Mak_N_cap"/>
    <property type="match status" value="1"/>
</dbReference>
<comment type="catalytic activity">
    <reaction evidence="8">
        <text>D-maltose + ATP = alpha-maltose 1-phosphate + ADP + H(+)</text>
        <dbReference type="Rhea" id="RHEA:31915"/>
        <dbReference type="ChEBI" id="CHEBI:15378"/>
        <dbReference type="ChEBI" id="CHEBI:17306"/>
        <dbReference type="ChEBI" id="CHEBI:30616"/>
        <dbReference type="ChEBI" id="CHEBI:63576"/>
        <dbReference type="ChEBI" id="CHEBI:456216"/>
        <dbReference type="EC" id="2.7.1.175"/>
    </reaction>
</comment>
<evidence type="ECO:0000256" key="8">
    <source>
        <dbReference type="ARBA" id="ARBA00049067"/>
    </source>
</evidence>
<name>A0A6J4UAN9_9BACT</name>
<keyword evidence="10" id="KW-0413">Isomerase</keyword>
<dbReference type="AlphaFoldDB" id="A0A6J4UAN9"/>
<dbReference type="GO" id="GO:0005524">
    <property type="term" value="F:ATP binding"/>
    <property type="evidence" value="ECO:0007669"/>
    <property type="project" value="UniProtKB-KW"/>
</dbReference>
<evidence type="ECO:0000256" key="7">
    <source>
        <dbReference type="ARBA" id="ARBA00031251"/>
    </source>
</evidence>
<evidence type="ECO:0000256" key="5">
    <source>
        <dbReference type="ARBA" id="ARBA00022741"/>
    </source>
</evidence>
<organism evidence="10">
    <name type="scientific">uncultured Thermomicrobiales bacterium</name>
    <dbReference type="NCBI Taxonomy" id="1645740"/>
    <lineage>
        <taxon>Bacteria</taxon>
        <taxon>Pseudomonadati</taxon>
        <taxon>Thermomicrobiota</taxon>
        <taxon>Thermomicrobia</taxon>
        <taxon>Thermomicrobiales</taxon>
        <taxon>environmental samples</taxon>
    </lineage>
</organism>
<feature type="domain" description="Maltokinase N-terminal cap" evidence="9">
    <location>
        <begin position="36"/>
        <end position="118"/>
    </location>
</feature>
<dbReference type="GO" id="GO:0016853">
    <property type="term" value="F:isomerase activity"/>
    <property type="evidence" value="ECO:0007669"/>
    <property type="project" value="UniProtKB-KW"/>
</dbReference>
<accession>A0A6J4UAN9</accession>
<dbReference type="GO" id="GO:0016740">
    <property type="term" value="F:transferase activity"/>
    <property type="evidence" value="ECO:0007669"/>
    <property type="project" value="UniProtKB-KW"/>
</dbReference>
<dbReference type="InterPro" id="IPR040999">
    <property type="entry name" value="Mak_N_cap"/>
</dbReference>
<evidence type="ECO:0000256" key="3">
    <source>
        <dbReference type="ARBA" id="ARBA00013882"/>
    </source>
</evidence>
<gene>
    <name evidence="10" type="ORF">AVDCRST_MAG19-426</name>
</gene>
<comment type="similarity">
    <text evidence="1">Belongs to the aminoglycoside phosphotransferase family.</text>
</comment>
<evidence type="ECO:0000256" key="1">
    <source>
        <dbReference type="ARBA" id="ARBA00006219"/>
    </source>
</evidence>
<evidence type="ECO:0000256" key="6">
    <source>
        <dbReference type="ARBA" id="ARBA00022840"/>
    </source>
</evidence>
<keyword evidence="4" id="KW-0808">Transferase</keyword>
<evidence type="ECO:0000256" key="2">
    <source>
        <dbReference type="ARBA" id="ARBA00011962"/>
    </source>
</evidence>
<evidence type="ECO:0000259" key="9">
    <source>
        <dbReference type="Pfam" id="PF18085"/>
    </source>
</evidence>
<proteinExistence type="inferred from homology"/>
<sequence length="508" mass="54732">MPGLQSTSEPRVGAVLDAAAVDAMVREAVPKALPPYLPGQRWFGEKDRAVTAAAVSDAAVVQLDADWVALVIVRLNLDGGEEAEYFVPLALVTEAPAATPVLAGVETACGRRVLVDALKTTPFRRWCLHQLRSGQTLTGERGRFLWEPLPGLDERFAAASATAPELVSAEQSNSSIRYDDAVFLKVFRRLRPGTNPDEEIGRYLADRTTFRRLPLPLAAARYADPGGDNYQIALAQSFEPNLGDGWSFTLRLLTSSPAELLRPLSGLGSRTAQLHLALGQESDDPAFCPEVVSAEDAHRWESALRSRITDTVSALQRRGPELDPTLADGIALLGERVPDLERRAAGFRAAVGSRAIRVHGDYHLGQVLRTPDGDWIILDFEGEPARPIAERRAKSSPLKDVAGMLRSLGYARSAALRAAGNGEADAATLQAWDAAARAAFLAGYGATLAADRLGLVPDDDADFRAALEAWELDKAVYELGYELNNRPDWVGHALGTLLGDQPLTDAGH</sequence>
<reference evidence="10" key="1">
    <citation type="submission" date="2020-02" db="EMBL/GenBank/DDBJ databases">
        <authorList>
            <person name="Meier V. D."/>
        </authorList>
    </citation>
    <scope>NUCLEOTIDE SEQUENCE</scope>
    <source>
        <strain evidence="10">AVDCRST_MAG19</strain>
    </source>
</reference>
<dbReference type="Gene3D" id="3.90.1200.10">
    <property type="match status" value="1"/>
</dbReference>
<dbReference type="EMBL" id="CADCWL010000011">
    <property type="protein sequence ID" value="CAA9545450.1"/>
    <property type="molecule type" value="Genomic_DNA"/>
</dbReference>
<dbReference type="SUPFAM" id="SSF56112">
    <property type="entry name" value="Protein kinase-like (PK-like)"/>
    <property type="match status" value="1"/>
</dbReference>
<keyword evidence="6" id="KW-0067">ATP-binding</keyword>
<evidence type="ECO:0000313" key="10">
    <source>
        <dbReference type="EMBL" id="CAA9545450.1"/>
    </source>
</evidence>
<keyword evidence="5" id="KW-0547">Nucleotide-binding</keyword>
<dbReference type="EC" id="2.7.1.175" evidence="2"/>
<dbReference type="InterPro" id="IPR011009">
    <property type="entry name" value="Kinase-like_dom_sf"/>
</dbReference>
<protein>
    <recommendedName>
        <fullName evidence="3">Maltokinase</fullName>
        <ecNumber evidence="2">2.7.1.175</ecNumber>
    </recommendedName>
    <alternativeName>
        <fullName evidence="7">Maltose-1-phosphate synthase</fullName>
    </alternativeName>
</protein>